<evidence type="ECO:0000256" key="11">
    <source>
        <dbReference type="ARBA" id="ARBA00023033"/>
    </source>
</evidence>
<dbReference type="Proteomes" id="UP000736164">
    <property type="component" value="Unassembled WGS sequence"/>
</dbReference>
<keyword evidence="7" id="KW-0256">Endoplasmic reticulum</keyword>
<evidence type="ECO:0000256" key="1">
    <source>
        <dbReference type="ARBA" id="ARBA00001971"/>
    </source>
</evidence>
<keyword evidence="12 14" id="KW-0472">Membrane</keyword>
<evidence type="ECO:0000313" key="15">
    <source>
        <dbReference type="EMBL" id="MBN3323230.1"/>
    </source>
</evidence>
<evidence type="ECO:0000256" key="3">
    <source>
        <dbReference type="ARBA" id="ARBA00004586"/>
    </source>
</evidence>
<evidence type="ECO:0000256" key="9">
    <source>
        <dbReference type="ARBA" id="ARBA00023002"/>
    </source>
</evidence>
<dbReference type="FunFam" id="1.10.630.10:FF:000010">
    <property type="entry name" value="cytochrome P450 2W1 isoform X2"/>
    <property type="match status" value="1"/>
</dbReference>
<keyword evidence="10 13" id="KW-0408">Iron</keyword>
<dbReference type="PANTHER" id="PTHR24300">
    <property type="entry name" value="CYTOCHROME P450 508A4-RELATED"/>
    <property type="match status" value="1"/>
</dbReference>
<evidence type="ECO:0000256" key="10">
    <source>
        <dbReference type="ARBA" id="ARBA00023004"/>
    </source>
</evidence>
<comment type="subcellular location">
    <subcellularLocation>
        <location evidence="3">Endoplasmic reticulum membrane</location>
    </subcellularLocation>
    <subcellularLocation>
        <location evidence="2">Microsome membrane</location>
    </subcellularLocation>
</comment>
<keyword evidence="5 13" id="KW-0349">Heme</keyword>
<feature type="binding site" description="axial binding residue" evidence="13">
    <location>
        <position position="462"/>
    </location>
    <ligand>
        <name>heme</name>
        <dbReference type="ChEBI" id="CHEBI:30413"/>
    </ligand>
    <ligandPart>
        <name>Fe</name>
        <dbReference type="ChEBI" id="CHEBI:18248"/>
    </ligandPart>
</feature>
<evidence type="ECO:0000256" key="8">
    <source>
        <dbReference type="ARBA" id="ARBA00022848"/>
    </source>
</evidence>
<evidence type="ECO:0000256" key="6">
    <source>
        <dbReference type="ARBA" id="ARBA00022723"/>
    </source>
</evidence>
<sequence length="522" mass="60234">MPHLDIWPFDITSLLFVLLCFTFTFYISKPLKMYNFPPGPRALPIIGNIHILDLKKPYMTLMELAETYGSVFSIQMGLRKMVVLYGYETIKDALLSHADEFAERPKIPIFEKITRGNGIIFGHGESWKAVRRFTLSTLRDLGMGKKTIEDKIIEECDYLVKTFGDQNGQPFQTLLFLNAATSNIIISIIMGHRLEYGDENFKKLLEMNNRNFVLTGSLYNIYPIIHSLPGFHHDVLRHQDNLKAFFRKIFIEERKHVDENSSRNFINSFMNKQETPVFSGYYLGVLLVTEIVIFQEKKNPHSHFHEWNLLCTVTNLFVAGTETTSNTLRWAILLMVKYPDIQKEVHKEIDRVIGTSTPRFHHRQLMPFSDAVMHETQRFADILPMDLPRETTVDVTFRGYLIPKGTYIIPLLRSVHRDKKYWEKPDEFYPSHFLDSEGNFVKREAFMPFSAAFSSLAGRRVCAGETLAKMELFLFFTSLFQSFSFHAPPGVAEKDIDLSPVGGLTLSPKPQLVCAVKRKDFA</sequence>
<evidence type="ECO:0000256" key="7">
    <source>
        <dbReference type="ARBA" id="ARBA00022824"/>
    </source>
</evidence>
<name>A0A8J7P386_ATRSP</name>
<dbReference type="PANTHER" id="PTHR24300:SF302">
    <property type="entry name" value="CYTOCHROME P450"/>
    <property type="match status" value="1"/>
</dbReference>
<keyword evidence="6 13" id="KW-0479">Metal-binding</keyword>
<dbReference type="InterPro" id="IPR002401">
    <property type="entry name" value="Cyt_P450_E_grp-I"/>
</dbReference>
<evidence type="ECO:0000256" key="13">
    <source>
        <dbReference type="PIRSR" id="PIRSR602401-1"/>
    </source>
</evidence>
<dbReference type="Pfam" id="PF00067">
    <property type="entry name" value="p450"/>
    <property type="match status" value="1"/>
</dbReference>
<comment type="caution">
    <text evidence="15">The sequence shown here is derived from an EMBL/GenBank/DDBJ whole genome shotgun (WGS) entry which is preliminary data.</text>
</comment>
<dbReference type="GO" id="GO:0005789">
    <property type="term" value="C:endoplasmic reticulum membrane"/>
    <property type="evidence" value="ECO:0007669"/>
    <property type="project" value="UniProtKB-SubCell"/>
</dbReference>
<dbReference type="GO" id="GO:0046222">
    <property type="term" value="P:aflatoxin metabolic process"/>
    <property type="evidence" value="ECO:0007669"/>
    <property type="project" value="UniProtKB-ARBA"/>
</dbReference>
<feature type="non-terminal residue" evidence="15">
    <location>
        <position position="1"/>
    </location>
</feature>
<organism evidence="15 16">
    <name type="scientific">Atractosteus spatula</name>
    <name type="common">Alligator gar</name>
    <name type="synonym">Lepisosteus spatula</name>
    <dbReference type="NCBI Taxonomy" id="7917"/>
    <lineage>
        <taxon>Eukaryota</taxon>
        <taxon>Metazoa</taxon>
        <taxon>Chordata</taxon>
        <taxon>Craniata</taxon>
        <taxon>Vertebrata</taxon>
        <taxon>Euteleostomi</taxon>
        <taxon>Actinopterygii</taxon>
        <taxon>Neopterygii</taxon>
        <taxon>Holostei</taxon>
        <taxon>Semionotiformes</taxon>
        <taxon>Lepisosteidae</taxon>
        <taxon>Atractosteus</taxon>
    </lineage>
</organism>
<dbReference type="InterPro" id="IPR036396">
    <property type="entry name" value="Cyt_P450_sf"/>
</dbReference>
<dbReference type="Gene3D" id="1.10.630.10">
    <property type="entry name" value="Cytochrome P450"/>
    <property type="match status" value="1"/>
</dbReference>
<keyword evidence="14" id="KW-0812">Transmembrane</keyword>
<dbReference type="InterPro" id="IPR001128">
    <property type="entry name" value="Cyt_P450"/>
</dbReference>
<gene>
    <name evidence="15" type="primary">Cyp2k1_7</name>
    <name evidence="15" type="ORF">GTO95_0004039</name>
</gene>
<dbReference type="GO" id="GO:0006805">
    <property type="term" value="P:xenobiotic metabolic process"/>
    <property type="evidence" value="ECO:0007669"/>
    <property type="project" value="TreeGrafter"/>
</dbReference>
<dbReference type="SUPFAM" id="SSF48264">
    <property type="entry name" value="Cytochrome P450"/>
    <property type="match status" value="1"/>
</dbReference>
<accession>A0A8J7P386</accession>
<keyword evidence="11" id="KW-0503">Monooxygenase</keyword>
<dbReference type="AlphaFoldDB" id="A0A8J7P386"/>
<dbReference type="GO" id="GO:0016712">
    <property type="term" value="F:oxidoreductase activity, acting on paired donors, with incorporation or reduction of molecular oxygen, reduced flavin or flavoprotein as one donor, and incorporation of one atom of oxygen"/>
    <property type="evidence" value="ECO:0007669"/>
    <property type="project" value="TreeGrafter"/>
</dbReference>
<dbReference type="GO" id="GO:0020037">
    <property type="term" value="F:heme binding"/>
    <property type="evidence" value="ECO:0007669"/>
    <property type="project" value="InterPro"/>
</dbReference>
<keyword evidence="8" id="KW-0492">Microsome</keyword>
<dbReference type="InterPro" id="IPR050182">
    <property type="entry name" value="Cytochrome_P450_fam2"/>
</dbReference>
<evidence type="ECO:0000256" key="14">
    <source>
        <dbReference type="SAM" id="Phobius"/>
    </source>
</evidence>
<keyword evidence="9" id="KW-0560">Oxidoreductase</keyword>
<evidence type="ECO:0000256" key="2">
    <source>
        <dbReference type="ARBA" id="ARBA00004524"/>
    </source>
</evidence>
<keyword evidence="14" id="KW-1133">Transmembrane helix</keyword>
<evidence type="ECO:0000256" key="12">
    <source>
        <dbReference type="ARBA" id="ARBA00023136"/>
    </source>
</evidence>
<dbReference type="PRINTS" id="PR00463">
    <property type="entry name" value="EP450I"/>
</dbReference>
<reference evidence="15" key="1">
    <citation type="journal article" date="2021" name="Cell">
        <title>Tracing the genetic footprints of vertebrate landing in non-teleost ray-finned fishes.</title>
        <authorList>
            <person name="Bi X."/>
            <person name="Wang K."/>
            <person name="Yang L."/>
            <person name="Pan H."/>
            <person name="Jiang H."/>
            <person name="Wei Q."/>
            <person name="Fang M."/>
            <person name="Yu H."/>
            <person name="Zhu C."/>
            <person name="Cai Y."/>
            <person name="He Y."/>
            <person name="Gan X."/>
            <person name="Zeng H."/>
            <person name="Yu D."/>
            <person name="Zhu Y."/>
            <person name="Jiang H."/>
            <person name="Qiu Q."/>
            <person name="Yang H."/>
            <person name="Zhang Y.E."/>
            <person name="Wang W."/>
            <person name="Zhu M."/>
            <person name="He S."/>
            <person name="Zhang G."/>
        </authorList>
    </citation>
    <scope>NUCLEOTIDE SEQUENCE</scope>
    <source>
        <strain evidence="15">Allg_001</strain>
    </source>
</reference>
<comment type="similarity">
    <text evidence="4">Belongs to the cytochrome P450 family.</text>
</comment>
<dbReference type="GO" id="GO:0005506">
    <property type="term" value="F:iron ion binding"/>
    <property type="evidence" value="ECO:0007669"/>
    <property type="project" value="InterPro"/>
</dbReference>
<comment type="cofactor">
    <cofactor evidence="1 13">
        <name>heme</name>
        <dbReference type="ChEBI" id="CHEBI:30413"/>
    </cofactor>
</comment>
<dbReference type="EMBL" id="JAAWVO010063805">
    <property type="protein sequence ID" value="MBN3323230.1"/>
    <property type="molecule type" value="Genomic_DNA"/>
</dbReference>
<feature type="transmembrane region" description="Helical" evidence="14">
    <location>
        <begin position="6"/>
        <end position="27"/>
    </location>
</feature>
<evidence type="ECO:0000256" key="4">
    <source>
        <dbReference type="ARBA" id="ARBA00010617"/>
    </source>
</evidence>
<dbReference type="GO" id="GO:0006082">
    <property type="term" value="P:organic acid metabolic process"/>
    <property type="evidence" value="ECO:0007669"/>
    <property type="project" value="TreeGrafter"/>
</dbReference>
<evidence type="ECO:0000313" key="16">
    <source>
        <dbReference type="Proteomes" id="UP000736164"/>
    </source>
</evidence>
<feature type="non-terminal residue" evidence="15">
    <location>
        <position position="522"/>
    </location>
</feature>
<protein>
    <submittedName>
        <fullName evidence="15">CP2K1 protein</fullName>
    </submittedName>
</protein>
<keyword evidence="16" id="KW-1185">Reference proteome</keyword>
<dbReference type="PRINTS" id="PR00385">
    <property type="entry name" value="P450"/>
</dbReference>
<evidence type="ECO:0000256" key="5">
    <source>
        <dbReference type="ARBA" id="ARBA00022617"/>
    </source>
</evidence>
<proteinExistence type="inferred from homology"/>